<gene>
    <name evidence="2" type="ORF">LMG27174_06507</name>
</gene>
<dbReference type="EMBL" id="CADIJZ010000039">
    <property type="protein sequence ID" value="CAB3738948.1"/>
    <property type="molecule type" value="Genomic_DNA"/>
</dbReference>
<keyword evidence="1" id="KW-0812">Transmembrane</keyword>
<name>A0A6J5CNP9_9BURK</name>
<evidence type="ECO:0000313" key="2">
    <source>
        <dbReference type="EMBL" id="CAB3738948.1"/>
    </source>
</evidence>
<protein>
    <submittedName>
        <fullName evidence="2">Uncharacterized protein</fullName>
    </submittedName>
</protein>
<dbReference type="AlphaFoldDB" id="A0A6J5CNP9"/>
<reference evidence="2 3" key="1">
    <citation type="submission" date="2020-04" db="EMBL/GenBank/DDBJ databases">
        <authorList>
            <person name="De Canck E."/>
        </authorList>
    </citation>
    <scope>NUCLEOTIDE SEQUENCE [LARGE SCALE GENOMIC DNA]</scope>
    <source>
        <strain evidence="2 3">LMG 27174</strain>
    </source>
</reference>
<keyword evidence="1" id="KW-0472">Membrane</keyword>
<evidence type="ECO:0000256" key="1">
    <source>
        <dbReference type="SAM" id="Phobius"/>
    </source>
</evidence>
<dbReference type="Proteomes" id="UP000494205">
    <property type="component" value="Unassembled WGS sequence"/>
</dbReference>
<keyword evidence="1" id="KW-1133">Transmembrane helix</keyword>
<proteinExistence type="predicted"/>
<feature type="transmembrane region" description="Helical" evidence="1">
    <location>
        <begin position="6"/>
        <end position="22"/>
    </location>
</feature>
<organism evidence="2 3">
    <name type="scientific">Paraburkholderia rhynchosiae</name>
    <dbReference type="NCBI Taxonomy" id="487049"/>
    <lineage>
        <taxon>Bacteria</taxon>
        <taxon>Pseudomonadati</taxon>
        <taxon>Pseudomonadota</taxon>
        <taxon>Betaproteobacteria</taxon>
        <taxon>Burkholderiales</taxon>
        <taxon>Burkholderiaceae</taxon>
        <taxon>Paraburkholderia</taxon>
    </lineage>
</organism>
<dbReference type="RefSeq" id="WP_158244564.1">
    <property type="nucleotide sequence ID" value="NZ_PNXY01000045.1"/>
</dbReference>
<accession>A0A6J5CNP9</accession>
<evidence type="ECO:0000313" key="3">
    <source>
        <dbReference type="Proteomes" id="UP000494205"/>
    </source>
</evidence>
<sequence>MNHDILRAIILIMPVVTFIAVLRDGTDDSEGCAGRLLRIATTDFRRFRPAQIRLG</sequence>